<feature type="coiled-coil region" evidence="1">
    <location>
        <begin position="109"/>
        <end position="143"/>
    </location>
</feature>
<dbReference type="GO" id="GO:0034501">
    <property type="term" value="P:protein localization to kinetochore"/>
    <property type="evidence" value="ECO:0007669"/>
    <property type="project" value="InterPro"/>
</dbReference>
<dbReference type="EMBL" id="JAVFHQ010000032">
    <property type="protein sequence ID" value="KAK4543480.1"/>
    <property type="molecule type" value="Genomic_DNA"/>
</dbReference>
<keyword evidence="1" id="KW-0175">Coiled coil</keyword>
<dbReference type="Gene3D" id="1.10.287.2610">
    <property type="match status" value="1"/>
</dbReference>
<dbReference type="Pfam" id="PF20882">
    <property type="entry name" value="Sos7"/>
    <property type="match status" value="1"/>
</dbReference>
<dbReference type="InterPro" id="IPR048781">
    <property type="entry name" value="Sos7_CC"/>
</dbReference>
<keyword evidence="4" id="KW-1185">Reference proteome</keyword>
<evidence type="ECO:0000259" key="2">
    <source>
        <dbReference type="Pfam" id="PF20882"/>
    </source>
</evidence>
<dbReference type="InterPro" id="IPR037475">
    <property type="entry name" value="Sos7"/>
</dbReference>
<dbReference type="Proteomes" id="UP001324427">
    <property type="component" value="Unassembled WGS sequence"/>
</dbReference>
<proteinExistence type="predicted"/>
<evidence type="ECO:0000313" key="4">
    <source>
        <dbReference type="Proteomes" id="UP001324427"/>
    </source>
</evidence>
<evidence type="ECO:0000256" key="1">
    <source>
        <dbReference type="SAM" id="Coils"/>
    </source>
</evidence>
<reference evidence="3 4" key="1">
    <citation type="submission" date="2021-11" db="EMBL/GenBank/DDBJ databases">
        <title>Black yeast isolated from Biological Soil Crust.</title>
        <authorList>
            <person name="Kurbessoian T."/>
        </authorList>
    </citation>
    <scope>NUCLEOTIDE SEQUENCE [LARGE SCALE GENOMIC DNA]</scope>
    <source>
        <strain evidence="3 4">CCFEE 5522</strain>
    </source>
</reference>
<dbReference type="GO" id="GO:0000776">
    <property type="term" value="C:kinetochore"/>
    <property type="evidence" value="ECO:0007669"/>
    <property type="project" value="InterPro"/>
</dbReference>
<dbReference type="GO" id="GO:0051315">
    <property type="term" value="P:attachment of mitotic spindle microtubules to kinetochore"/>
    <property type="evidence" value="ECO:0007669"/>
    <property type="project" value="TreeGrafter"/>
</dbReference>
<evidence type="ECO:0000313" key="3">
    <source>
        <dbReference type="EMBL" id="KAK4543480.1"/>
    </source>
</evidence>
<feature type="domain" description="Kinetochore protein Sos7 coiled-coil" evidence="2">
    <location>
        <begin position="63"/>
        <end position="137"/>
    </location>
</feature>
<gene>
    <name evidence="3" type="ORF">LTR36_005623</name>
</gene>
<dbReference type="AlphaFoldDB" id="A0AAV9JDW6"/>
<organism evidence="3 4">
    <name type="scientific">Oleoguttula mirabilis</name>
    <dbReference type="NCBI Taxonomy" id="1507867"/>
    <lineage>
        <taxon>Eukaryota</taxon>
        <taxon>Fungi</taxon>
        <taxon>Dikarya</taxon>
        <taxon>Ascomycota</taxon>
        <taxon>Pezizomycotina</taxon>
        <taxon>Dothideomycetes</taxon>
        <taxon>Dothideomycetidae</taxon>
        <taxon>Mycosphaerellales</taxon>
        <taxon>Teratosphaeriaceae</taxon>
        <taxon>Oleoguttula</taxon>
    </lineage>
</organism>
<sequence>MDPHTALTDLQAPQSLTILSLSHHILDPDSLSARNRTSNISDSSAQTTSTPALLSADLAHYRDLFSKLRFSYVEQVTKERFLRAITGDPPEFVDGGENGQLEAKLRVDKAALKEKKEDVRTLVQELEEQGRQLASRYETIQLQTAQLDEMPKSIENLQFTISALQDAQEPKSSNPSLSMPLQPTLELLAGREQELSDIDAQIAALQSALPAKRQEVERLQDELSPLQMRKINAVQEAKEARRRREHGGLGDELEERGRWLRSVDSGLRAMLEV</sequence>
<accession>A0AAV9JDW6</accession>
<comment type="caution">
    <text evidence="3">The sequence shown here is derived from an EMBL/GenBank/DDBJ whole genome shotgun (WGS) entry which is preliminary data.</text>
</comment>
<protein>
    <recommendedName>
        <fullName evidence="2">Kinetochore protein Sos7 coiled-coil domain-containing protein</fullName>
    </recommendedName>
</protein>
<name>A0AAV9JDW6_9PEZI</name>
<dbReference type="PANTHER" id="PTHR37329">
    <property type="entry name" value="KINETOCHORE PROTEIN SOS7"/>
    <property type="match status" value="1"/>
</dbReference>
<dbReference type="PANTHER" id="PTHR37329:SF1">
    <property type="entry name" value="KINETOCHORE PROTEIN SOS7"/>
    <property type="match status" value="1"/>
</dbReference>